<feature type="transmembrane region" description="Helical" evidence="1">
    <location>
        <begin position="44"/>
        <end position="62"/>
    </location>
</feature>
<name>A0A8J3G8P1_9BACT</name>
<comment type="caution">
    <text evidence="2">The sequence shown here is derived from an EMBL/GenBank/DDBJ whole genome shotgun (WGS) entry which is preliminary data.</text>
</comment>
<keyword evidence="1" id="KW-0472">Membrane</keyword>
<accession>A0A8J3G8P1</accession>
<evidence type="ECO:0000313" key="2">
    <source>
        <dbReference type="EMBL" id="GHB60366.1"/>
    </source>
</evidence>
<dbReference type="Proteomes" id="UP000598271">
    <property type="component" value="Unassembled WGS sequence"/>
</dbReference>
<dbReference type="EMBL" id="BMXF01000001">
    <property type="protein sequence ID" value="GHB60366.1"/>
    <property type="molecule type" value="Genomic_DNA"/>
</dbReference>
<proteinExistence type="predicted"/>
<gene>
    <name evidence="2" type="ORF">GCM10007390_12620</name>
</gene>
<keyword evidence="1" id="KW-1133">Transmembrane helix</keyword>
<evidence type="ECO:0000313" key="3">
    <source>
        <dbReference type="Proteomes" id="UP000598271"/>
    </source>
</evidence>
<organism evidence="2 3">
    <name type="scientific">Persicitalea jodogahamensis</name>
    <dbReference type="NCBI Taxonomy" id="402147"/>
    <lineage>
        <taxon>Bacteria</taxon>
        <taxon>Pseudomonadati</taxon>
        <taxon>Bacteroidota</taxon>
        <taxon>Cytophagia</taxon>
        <taxon>Cytophagales</taxon>
        <taxon>Spirosomataceae</taxon>
        <taxon>Persicitalea</taxon>
    </lineage>
</organism>
<sequence>MRQAVKSVPHFPKKGKFGQSGLVFLRRSAVKPNVTTHTRPYMEALLFFMASITAGVWCSYYVEYLEDKKLKSESNKQLGL</sequence>
<dbReference type="AlphaFoldDB" id="A0A8J3G8P1"/>
<keyword evidence="1" id="KW-0812">Transmembrane</keyword>
<evidence type="ECO:0000256" key="1">
    <source>
        <dbReference type="SAM" id="Phobius"/>
    </source>
</evidence>
<reference evidence="2 3" key="1">
    <citation type="journal article" date="2014" name="Int. J. Syst. Evol. Microbiol.">
        <title>Complete genome sequence of Corynebacterium casei LMG S-19264T (=DSM 44701T), isolated from a smear-ripened cheese.</title>
        <authorList>
            <consortium name="US DOE Joint Genome Institute (JGI-PGF)"/>
            <person name="Walter F."/>
            <person name="Albersmeier A."/>
            <person name="Kalinowski J."/>
            <person name="Ruckert C."/>
        </authorList>
    </citation>
    <scope>NUCLEOTIDE SEQUENCE [LARGE SCALE GENOMIC DNA]</scope>
    <source>
        <strain evidence="2 3">KCTC 12866</strain>
    </source>
</reference>
<keyword evidence="3" id="KW-1185">Reference proteome</keyword>
<protein>
    <submittedName>
        <fullName evidence="2">Uncharacterized protein</fullName>
    </submittedName>
</protein>